<protein>
    <submittedName>
        <fullName evidence="7">Amino acid permease</fullName>
    </submittedName>
</protein>
<keyword evidence="2" id="KW-0813">Transport</keyword>
<feature type="transmembrane region" description="Helical" evidence="6">
    <location>
        <begin position="209"/>
        <end position="233"/>
    </location>
</feature>
<feature type="transmembrane region" description="Helical" evidence="6">
    <location>
        <begin position="59"/>
        <end position="81"/>
    </location>
</feature>
<keyword evidence="3 6" id="KW-0812">Transmembrane</keyword>
<dbReference type="Proteomes" id="UP000430670">
    <property type="component" value="Unassembled WGS sequence"/>
</dbReference>
<keyword evidence="8" id="KW-1185">Reference proteome</keyword>
<proteinExistence type="predicted"/>
<feature type="transmembrane region" description="Helical" evidence="6">
    <location>
        <begin position="434"/>
        <end position="453"/>
    </location>
</feature>
<evidence type="ECO:0000313" key="7">
    <source>
        <dbReference type="EMBL" id="MTV48036.1"/>
    </source>
</evidence>
<evidence type="ECO:0000256" key="5">
    <source>
        <dbReference type="ARBA" id="ARBA00023136"/>
    </source>
</evidence>
<dbReference type="RefSeq" id="WP_155475131.1">
    <property type="nucleotide sequence ID" value="NZ_WNKU01000002.1"/>
</dbReference>
<dbReference type="Gene3D" id="1.20.1740.10">
    <property type="entry name" value="Amino acid/polyamine transporter I"/>
    <property type="match status" value="1"/>
</dbReference>
<feature type="transmembrane region" description="Helical" evidence="6">
    <location>
        <begin position="254"/>
        <end position="279"/>
    </location>
</feature>
<organism evidence="7 8">
    <name type="scientific">Heliobacterium mobile</name>
    <name type="common">Heliobacillus mobilis</name>
    <dbReference type="NCBI Taxonomy" id="28064"/>
    <lineage>
        <taxon>Bacteria</taxon>
        <taxon>Bacillati</taxon>
        <taxon>Bacillota</taxon>
        <taxon>Clostridia</taxon>
        <taxon>Eubacteriales</taxon>
        <taxon>Heliobacteriaceae</taxon>
        <taxon>Heliobacterium</taxon>
    </lineage>
</organism>
<feature type="transmembrane region" description="Helical" evidence="6">
    <location>
        <begin position="410"/>
        <end position="428"/>
    </location>
</feature>
<feature type="transmembrane region" description="Helical" evidence="6">
    <location>
        <begin position="31"/>
        <end position="53"/>
    </location>
</feature>
<evidence type="ECO:0000256" key="6">
    <source>
        <dbReference type="SAM" id="Phobius"/>
    </source>
</evidence>
<comment type="subcellular location">
    <subcellularLocation>
        <location evidence="1">Membrane</location>
        <topology evidence="1">Multi-pass membrane protein</topology>
    </subcellularLocation>
</comment>
<feature type="transmembrane region" description="Helical" evidence="6">
    <location>
        <begin position="299"/>
        <end position="322"/>
    </location>
</feature>
<feature type="transmembrane region" description="Helical" evidence="6">
    <location>
        <begin position="351"/>
        <end position="370"/>
    </location>
</feature>
<evidence type="ECO:0000256" key="3">
    <source>
        <dbReference type="ARBA" id="ARBA00022692"/>
    </source>
</evidence>
<dbReference type="PANTHER" id="PTHR43243">
    <property type="entry name" value="INNER MEMBRANE TRANSPORTER YGJI-RELATED"/>
    <property type="match status" value="1"/>
</dbReference>
<evidence type="ECO:0000256" key="4">
    <source>
        <dbReference type="ARBA" id="ARBA00022989"/>
    </source>
</evidence>
<sequence>MNLWRKKSLDQLIQFSQGKSGLKKTLGAYDLTLLGIGAIIGTGIFVLTGIAAAEHAGPALMLSFIVAGLACGFAALAYAEFAALCPVSGSAYTYSYTTLGEFVAWLIGWALVLEYGLASSTVAIGWSAYFVKLIEGLGFNLPAALTSPPAAGGVINLPAIIICLLVTTLLSLGIRESAKVNNVMVAIKLTVVALFIGVGVWYVKPANWVPFMPFGISGIWSGAAIVFFAYIGFDAVSTAAEEVKNPQRDLPIGIIASLAICTVLYIIVSAIMTGIVPYSQFAGVSAPVALAMQVAGQNWVAGLVSIGAISGITTVLLVMMFGQTRVFYAMSRDGLLPPLFSKIHPKHATPFISTWITGITVAVISGFVPIQVVAEMVNLGTLSAFVMVSLGVVLLRYQRPDLQRPFRCPGVPYTPLLAIVFCTFLMFSLPYTTWMLFLKWMGLGVIIYFGYGYRHSLLAQPSSNPQGTNTEK</sequence>
<dbReference type="InterPro" id="IPR002293">
    <property type="entry name" value="AA/rel_permease1"/>
</dbReference>
<name>A0A6I3SGU3_HELMO</name>
<dbReference type="GO" id="GO:0016020">
    <property type="term" value="C:membrane"/>
    <property type="evidence" value="ECO:0007669"/>
    <property type="project" value="UniProtKB-SubCell"/>
</dbReference>
<evidence type="ECO:0000313" key="8">
    <source>
        <dbReference type="Proteomes" id="UP000430670"/>
    </source>
</evidence>
<keyword evidence="5 6" id="KW-0472">Membrane</keyword>
<feature type="transmembrane region" description="Helical" evidence="6">
    <location>
        <begin position="150"/>
        <end position="173"/>
    </location>
</feature>
<dbReference type="AlphaFoldDB" id="A0A6I3SGU3"/>
<dbReference type="PIRSF" id="PIRSF006060">
    <property type="entry name" value="AA_transporter"/>
    <property type="match status" value="1"/>
</dbReference>
<evidence type="ECO:0000256" key="2">
    <source>
        <dbReference type="ARBA" id="ARBA00022448"/>
    </source>
</evidence>
<accession>A0A6I3SGU3</accession>
<dbReference type="GO" id="GO:0015171">
    <property type="term" value="F:amino acid transmembrane transporter activity"/>
    <property type="evidence" value="ECO:0007669"/>
    <property type="project" value="TreeGrafter"/>
</dbReference>
<dbReference type="OrthoDB" id="9762947at2"/>
<reference evidence="7 8" key="1">
    <citation type="submission" date="2019-11" db="EMBL/GenBank/DDBJ databases">
        <title>Whole-genome sequence of a the green, strictly anaerobic photosynthetic bacterium Heliobacillus mobilis DSM 6151.</title>
        <authorList>
            <person name="Kyndt J.A."/>
            <person name="Meyer T.E."/>
        </authorList>
    </citation>
    <scope>NUCLEOTIDE SEQUENCE [LARGE SCALE GENOMIC DNA]</scope>
    <source>
        <strain evidence="7 8">DSM 6151</strain>
    </source>
</reference>
<dbReference type="EMBL" id="WNKU01000002">
    <property type="protein sequence ID" value="MTV48036.1"/>
    <property type="molecule type" value="Genomic_DNA"/>
</dbReference>
<dbReference type="Pfam" id="PF13520">
    <property type="entry name" value="AA_permease_2"/>
    <property type="match status" value="1"/>
</dbReference>
<feature type="transmembrane region" description="Helical" evidence="6">
    <location>
        <begin position="376"/>
        <end position="398"/>
    </location>
</feature>
<feature type="transmembrane region" description="Helical" evidence="6">
    <location>
        <begin position="185"/>
        <end position="203"/>
    </location>
</feature>
<gene>
    <name evidence="7" type="ORF">GJ688_03455</name>
</gene>
<keyword evidence="4 6" id="KW-1133">Transmembrane helix</keyword>
<comment type="caution">
    <text evidence="7">The sequence shown here is derived from an EMBL/GenBank/DDBJ whole genome shotgun (WGS) entry which is preliminary data.</text>
</comment>
<evidence type="ECO:0000256" key="1">
    <source>
        <dbReference type="ARBA" id="ARBA00004141"/>
    </source>
</evidence>
<dbReference type="PANTHER" id="PTHR43243:SF4">
    <property type="entry name" value="CATIONIC AMINO ACID TRANSPORTER 4"/>
    <property type="match status" value="1"/>
</dbReference>
<feature type="transmembrane region" description="Helical" evidence="6">
    <location>
        <begin position="102"/>
        <end position="130"/>
    </location>
</feature>